<protein>
    <submittedName>
        <fullName evidence="3">Uncharacterized protein</fullName>
    </submittedName>
</protein>
<feature type="compositionally biased region" description="Polar residues" evidence="1">
    <location>
        <begin position="56"/>
        <end position="72"/>
    </location>
</feature>
<dbReference type="EMBL" id="JAMKOV010000015">
    <property type="protein sequence ID" value="KAI8036768.1"/>
    <property type="molecule type" value="Genomic_DNA"/>
</dbReference>
<evidence type="ECO:0000256" key="2">
    <source>
        <dbReference type="SAM" id="Phobius"/>
    </source>
</evidence>
<proteinExistence type="predicted"/>
<gene>
    <name evidence="3" type="ORF">M5D96_010569</name>
</gene>
<feature type="compositionally biased region" description="Basic residues" evidence="1">
    <location>
        <begin position="80"/>
        <end position="90"/>
    </location>
</feature>
<comment type="caution">
    <text evidence="3">The sequence shown here is derived from an EMBL/GenBank/DDBJ whole genome shotgun (WGS) entry which is preliminary data.</text>
</comment>
<evidence type="ECO:0000313" key="3">
    <source>
        <dbReference type="EMBL" id="KAI8036768.1"/>
    </source>
</evidence>
<dbReference type="AlphaFoldDB" id="A0A9P9YGY0"/>
<evidence type="ECO:0000313" key="4">
    <source>
        <dbReference type="Proteomes" id="UP001059596"/>
    </source>
</evidence>
<reference evidence="3" key="1">
    <citation type="journal article" date="2023" name="Genome Biol. Evol.">
        <title>Long-read-based Genome Assembly of Drosophila gunungcola Reveals Fewer Chemosensory Genes in Flower-breeding Species.</title>
        <authorList>
            <person name="Negi A."/>
            <person name="Liao B.Y."/>
            <person name="Yeh S.D."/>
        </authorList>
    </citation>
    <scope>NUCLEOTIDE SEQUENCE</scope>
    <source>
        <strain evidence="3">Sukarami</strain>
    </source>
</reference>
<organism evidence="3 4">
    <name type="scientific">Drosophila gunungcola</name>
    <name type="common">fruit fly</name>
    <dbReference type="NCBI Taxonomy" id="103775"/>
    <lineage>
        <taxon>Eukaryota</taxon>
        <taxon>Metazoa</taxon>
        <taxon>Ecdysozoa</taxon>
        <taxon>Arthropoda</taxon>
        <taxon>Hexapoda</taxon>
        <taxon>Insecta</taxon>
        <taxon>Pterygota</taxon>
        <taxon>Neoptera</taxon>
        <taxon>Endopterygota</taxon>
        <taxon>Diptera</taxon>
        <taxon>Brachycera</taxon>
        <taxon>Muscomorpha</taxon>
        <taxon>Ephydroidea</taxon>
        <taxon>Drosophilidae</taxon>
        <taxon>Drosophila</taxon>
        <taxon>Sophophora</taxon>
    </lineage>
</organism>
<keyword evidence="2" id="KW-0812">Transmembrane</keyword>
<name>A0A9P9YGY0_9MUSC</name>
<sequence length="90" mass="10207">MEVQYVLDRILLAYRIATSFLAKFAINFYSACWKQSWRNHDKASGLRTGLAPPSSPTQGGECTTSLPLTSGLQQPQWQKKQQKQHTKLKP</sequence>
<keyword evidence="2" id="KW-0472">Membrane</keyword>
<evidence type="ECO:0000256" key="1">
    <source>
        <dbReference type="SAM" id="MobiDB-lite"/>
    </source>
</evidence>
<dbReference type="Proteomes" id="UP001059596">
    <property type="component" value="Unassembled WGS sequence"/>
</dbReference>
<keyword evidence="2" id="KW-1133">Transmembrane helix</keyword>
<feature type="region of interest" description="Disordered" evidence="1">
    <location>
        <begin position="43"/>
        <end position="90"/>
    </location>
</feature>
<feature type="transmembrane region" description="Helical" evidence="2">
    <location>
        <begin position="12"/>
        <end position="32"/>
    </location>
</feature>
<keyword evidence="4" id="KW-1185">Reference proteome</keyword>
<accession>A0A9P9YGY0</accession>